<evidence type="ECO:0000313" key="3">
    <source>
        <dbReference type="Proteomes" id="UP001066276"/>
    </source>
</evidence>
<keyword evidence="3" id="KW-1185">Reference proteome</keyword>
<comment type="caution">
    <text evidence="2">The sequence shown here is derived from an EMBL/GenBank/DDBJ whole genome shotgun (WGS) entry which is preliminary data.</text>
</comment>
<evidence type="ECO:0000256" key="1">
    <source>
        <dbReference type="SAM" id="MobiDB-lite"/>
    </source>
</evidence>
<feature type="region of interest" description="Disordered" evidence="1">
    <location>
        <begin position="111"/>
        <end position="134"/>
    </location>
</feature>
<feature type="compositionally biased region" description="Polar residues" evidence="1">
    <location>
        <begin position="1"/>
        <end position="14"/>
    </location>
</feature>
<gene>
    <name evidence="2" type="ORF">NDU88_001771</name>
</gene>
<proteinExistence type="predicted"/>
<name>A0AAV7LDU1_PLEWA</name>
<reference evidence="2" key="1">
    <citation type="journal article" date="2022" name="bioRxiv">
        <title>Sequencing and chromosome-scale assembly of the giantPleurodeles waltlgenome.</title>
        <authorList>
            <person name="Brown T."/>
            <person name="Elewa A."/>
            <person name="Iarovenko S."/>
            <person name="Subramanian E."/>
            <person name="Araus A.J."/>
            <person name="Petzold A."/>
            <person name="Susuki M."/>
            <person name="Suzuki K.-i.T."/>
            <person name="Hayashi T."/>
            <person name="Toyoda A."/>
            <person name="Oliveira C."/>
            <person name="Osipova E."/>
            <person name="Leigh N.D."/>
            <person name="Simon A."/>
            <person name="Yun M.H."/>
        </authorList>
    </citation>
    <scope>NUCLEOTIDE SEQUENCE</scope>
    <source>
        <strain evidence="2">20211129_DDA</strain>
        <tissue evidence="2">Liver</tissue>
    </source>
</reference>
<dbReference type="EMBL" id="JANPWB010000015">
    <property type="protein sequence ID" value="KAJ1088615.1"/>
    <property type="molecule type" value="Genomic_DNA"/>
</dbReference>
<feature type="compositionally biased region" description="Basic and acidic residues" evidence="1">
    <location>
        <begin position="20"/>
        <end position="40"/>
    </location>
</feature>
<dbReference type="AlphaFoldDB" id="A0AAV7LDU1"/>
<protein>
    <submittedName>
        <fullName evidence="2">Uncharacterized protein</fullName>
    </submittedName>
</protein>
<accession>A0AAV7LDU1</accession>
<feature type="region of interest" description="Disordered" evidence="1">
    <location>
        <begin position="1"/>
        <end position="84"/>
    </location>
</feature>
<dbReference type="Proteomes" id="UP001066276">
    <property type="component" value="Chromosome 11"/>
</dbReference>
<organism evidence="2 3">
    <name type="scientific">Pleurodeles waltl</name>
    <name type="common">Iberian ribbed newt</name>
    <dbReference type="NCBI Taxonomy" id="8319"/>
    <lineage>
        <taxon>Eukaryota</taxon>
        <taxon>Metazoa</taxon>
        <taxon>Chordata</taxon>
        <taxon>Craniata</taxon>
        <taxon>Vertebrata</taxon>
        <taxon>Euteleostomi</taxon>
        <taxon>Amphibia</taxon>
        <taxon>Batrachia</taxon>
        <taxon>Caudata</taxon>
        <taxon>Salamandroidea</taxon>
        <taxon>Salamandridae</taxon>
        <taxon>Pleurodelinae</taxon>
        <taxon>Pleurodeles</taxon>
    </lineage>
</organism>
<sequence>MKSHPGLTSGSKSLTYPALREQRIVMKPQGKMEEPRDEVPPRANFRQQVSEATHVAGRTRCYEAPRENGGAWGMNVRRGAPGTGTRKPALTCFKGSEPDATAGVLRACQGPTGPRRAPVQAMKGSSAAPSHARPGRTYWYAAQQSGRQSAIPGRL</sequence>
<evidence type="ECO:0000313" key="2">
    <source>
        <dbReference type="EMBL" id="KAJ1088615.1"/>
    </source>
</evidence>